<keyword evidence="2" id="KW-1185">Reference proteome</keyword>
<sequence length="219" mass="25574">MLSISIFDKTSGEANEELRTNHREEVRTINDFEERLETYIIQNETSPTGYTNYRIITDAVYNQRVRVKGEYVDQVIRQELHEAYFQPNRARDIGHLITLCRKEDAEKVKNIFEELYGFTFVRHPFNILEIINASTDVRSARFDVQIETVNGVTMRGTAVHNTQYYTNMLNSGELKAVIVTFDMPYQAVTFRISVDGSILLYNNLDDYQILELVEELLRL</sequence>
<evidence type="ECO:0000313" key="2">
    <source>
        <dbReference type="Proteomes" id="UP001372526"/>
    </source>
</evidence>
<proteinExistence type="predicted"/>
<reference evidence="1 2" key="1">
    <citation type="submission" date="2024-01" db="EMBL/GenBank/DDBJ databases">
        <title>Seven novel Bacillus-like species.</title>
        <authorList>
            <person name="Liu G."/>
        </authorList>
    </citation>
    <scope>NUCLEOTIDE SEQUENCE [LARGE SCALE GENOMIC DNA]</scope>
    <source>
        <strain evidence="1 2">FJAT-51639</strain>
    </source>
</reference>
<dbReference type="EMBL" id="JBAWSX010000001">
    <property type="protein sequence ID" value="MEI4799923.1"/>
    <property type="molecule type" value="Genomic_DNA"/>
</dbReference>
<name>A0ABU8FBP1_9BACI</name>
<gene>
    <name evidence="1" type="ORF">WAZ07_01050</name>
</gene>
<comment type="caution">
    <text evidence="1">The sequence shown here is derived from an EMBL/GenBank/DDBJ whole genome shotgun (WGS) entry which is preliminary data.</text>
</comment>
<organism evidence="1 2">
    <name type="scientific">Bacillus bruguierae</name>
    <dbReference type="NCBI Taxonomy" id="3127667"/>
    <lineage>
        <taxon>Bacteria</taxon>
        <taxon>Bacillati</taxon>
        <taxon>Bacillota</taxon>
        <taxon>Bacilli</taxon>
        <taxon>Bacillales</taxon>
        <taxon>Bacillaceae</taxon>
        <taxon>Bacillus</taxon>
    </lineage>
</organism>
<dbReference type="Proteomes" id="UP001372526">
    <property type="component" value="Unassembled WGS sequence"/>
</dbReference>
<accession>A0ABU8FBP1</accession>
<dbReference type="RefSeq" id="WP_336470984.1">
    <property type="nucleotide sequence ID" value="NZ_JBAWSX010000001.1"/>
</dbReference>
<evidence type="ECO:0000313" key="1">
    <source>
        <dbReference type="EMBL" id="MEI4799923.1"/>
    </source>
</evidence>
<protein>
    <submittedName>
        <fullName evidence="1">Uncharacterized protein</fullName>
    </submittedName>
</protein>